<feature type="domain" description="GFO/IDH/MocA-like oxidoreductase" evidence="8">
    <location>
        <begin position="553"/>
        <end position="621"/>
    </location>
</feature>
<evidence type="ECO:0000259" key="8">
    <source>
        <dbReference type="Pfam" id="PF22725"/>
    </source>
</evidence>
<sequence>MKQVIQSARTGKLSLKPVPEPKVRGGTLLVRTEASLISAGTERMVIDFAKKSLAGKAKERPDLVKKVLDKARRDGLMATFKAVMARLDEPLPLGYSAAGRVVAIGAGLEGAFHIGQRVAMAGAGLANHAELNVVPRNLVAAIPDDVSDDEACFGTLAAIAMAGVRNLAPQLGDVVAVLGVGLVGQLAAQLLALSGARVIAIDVDAQRLALAKANGAELTWVLGQAGLPEAVAALTGGVGCDGVLIAAATDSSEPLELAAELARDRAALVMVGKTGTEFPYAAFMKKELRIMVSRSYGPGRYDEDFEGRGVKYPVGWVRWTESDNLRECVRLMSPSLRRRLDVGSLVTHRFAFDKAEDAYDLVTTRREPSMGVVLKYDNETKPAVAPVFNQARPAAGACVLGVIGAGAFARTVLLPELKRLPGITFQTICTTRGQTADHAAQAFGFGRATTEIDDVLKDPAINAVLVATRHSNHAELTARCLAAGKSVIVEKPLALDHAQVNQVIAAREVSSGFFTVGFNRRFAPMIVEAASLLARHQGAKMLVLRVNAGALPAESWVNAAEEGGGRILGEVCHFIDLARALAASPILSVQADAAQVSQGGCDDLTVTLAFRDGSLATIIYTAQGDSAFSKERFECFAGGTVIAIDNFLTLSITENGRTSVRKAKMGQDKGHRAELAAFAAAVAAGGPAPVDEAELVETARATIAVLESLREGRRIVLGD</sequence>
<comment type="cofactor">
    <cofactor evidence="1">
        <name>Zn(2+)</name>
        <dbReference type="ChEBI" id="CHEBI:29105"/>
    </cofactor>
</comment>
<dbReference type="CDD" id="cd08255">
    <property type="entry name" value="2-desacetyl-2-hydroxyethyl_bacteriochlorophyllide_like"/>
    <property type="match status" value="1"/>
</dbReference>
<dbReference type="GO" id="GO:0016491">
    <property type="term" value="F:oxidoreductase activity"/>
    <property type="evidence" value="ECO:0007669"/>
    <property type="project" value="UniProtKB-KW"/>
</dbReference>
<dbReference type="Pfam" id="PF01408">
    <property type="entry name" value="GFO_IDH_MocA"/>
    <property type="match status" value="1"/>
</dbReference>
<evidence type="ECO:0000259" key="7">
    <source>
        <dbReference type="Pfam" id="PF01408"/>
    </source>
</evidence>
<evidence type="ECO:0000313" key="9">
    <source>
        <dbReference type="EMBL" id="CDL00673.1"/>
    </source>
</evidence>
<dbReference type="EMBL" id="HG794546">
    <property type="protein sequence ID" value="CDL00673.1"/>
    <property type="molecule type" value="Genomic_DNA"/>
</dbReference>
<organism evidence="9 10">
    <name type="scientific">Magnetospirillum gryphiswaldense (strain DSM 6361 / JCM 21280 / NBRC 15271 / MSR-1)</name>
    <dbReference type="NCBI Taxonomy" id="431944"/>
    <lineage>
        <taxon>Bacteria</taxon>
        <taxon>Pseudomonadati</taxon>
        <taxon>Pseudomonadota</taxon>
        <taxon>Alphaproteobacteria</taxon>
        <taxon>Rhodospirillales</taxon>
        <taxon>Rhodospirillaceae</taxon>
        <taxon>Magnetospirillum</taxon>
    </lineage>
</organism>
<keyword evidence="3" id="KW-0479">Metal-binding</keyword>
<dbReference type="HOGENOM" id="CLU_024115_0_0_5"/>
<protein>
    <submittedName>
        <fullName evidence="9">Threonine dehydrogenase and related Zn-dependent dehydrogenases</fullName>
    </submittedName>
</protein>
<dbReference type="Pfam" id="PF22725">
    <property type="entry name" value="GFO_IDH_MocA_C3"/>
    <property type="match status" value="1"/>
</dbReference>
<dbReference type="STRING" id="1430440.MGMSRv2__3458"/>
<dbReference type="Proteomes" id="UP000018922">
    <property type="component" value="Chromosome I"/>
</dbReference>
<keyword evidence="10" id="KW-1185">Reference proteome</keyword>
<evidence type="ECO:0000256" key="3">
    <source>
        <dbReference type="ARBA" id="ARBA00022723"/>
    </source>
</evidence>
<dbReference type="Gene3D" id="3.40.50.720">
    <property type="entry name" value="NAD(P)-binding Rossmann-like Domain"/>
    <property type="match status" value="2"/>
</dbReference>
<dbReference type="Gene3D" id="3.90.180.10">
    <property type="entry name" value="Medium-chain alcohol dehydrogenases, catalytic domain"/>
    <property type="match status" value="1"/>
</dbReference>
<feature type="domain" description="Alcohol dehydrogenase-like C-terminal" evidence="6">
    <location>
        <begin position="183"/>
        <end position="303"/>
    </location>
</feature>
<dbReference type="eggNOG" id="COG1063">
    <property type="taxonomic scope" value="Bacteria"/>
</dbReference>
<dbReference type="SUPFAM" id="SSF51735">
    <property type="entry name" value="NAD(P)-binding Rossmann-fold domains"/>
    <property type="match status" value="2"/>
</dbReference>
<accession>V6F844</accession>
<evidence type="ECO:0000256" key="4">
    <source>
        <dbReference type="ARBA" id="ARBA00022833"/>
    </source>
</evidence>
<dbReference type="InterPro" id="IPR036291">
    <property type="entry name" value="NAD(P)-bd_dom_sf"/>
</dbReference>
<keyword evidence="4" id="KW-0862">Zinc</keyword>
<dbReference type="KEGG" id="mgy:MGMSRv2__3458"/>
<dbReference type="AlphaFoldDB" id="V6F844"/>
<evidence type="ECO:0000256" key="1">
    <source>
        <dbReference type="ARBA" id="ARBA00001947"/>
    </source>
</evidence>
<dbReference type="Pfam" id="PF00107">
    <property type="entry name" value="ADH_zinc_N"/>
    <property type="match status" value="1"/>
</dbReference>
<dbReference type="PANTHER" id="PTHR43350">
    <property type="entry name" value="NAD-DEPENDENT ALCOHOL DEHYDROGENASE"/>
    <property type="match status" value="1"/>
</dbReference>
<dbReference type="eggNOG" id="COG0673">
    <property type="taxonomic scope" value="Bacteria"/>
</dbReference>
<dbReference type="InterPro" id="IPR000683">
    <property type="entry name" value="Gfo/Idh/MocA-like_OxRdtase_N"/>
</dbReference>
<evidence type="ECO:0000313" key="10">
    <source>
        <dbReference type="Proteomes" id="UP000018922"/>
    </source>
</evidence>
<dbReference type="Gene3D" id="3.30.360.10">
    <property type="entry name" value="Dihydrodipicolinate Reductase, domain 2"/>
    <property type="match status" value="1"/>
</dbReference>
<dbReference type="InterPro" id="IPR013149">
    <property type="entry name" value="ADH-like_C"/>
</dbReference>
<evidence type="ECO:0000259" key="6">
    <source>
        <dbReference type="Pfam" id="PF00107"/>
    </source>
</evidence>
<dbReference type="GO" id="GO:0000166">
    <property type="term" value="F:nucleotide binding"/>
    <property type="evidence" value="ECO:0007669"/>
    <property type="project" value="InterPro"/>
</dbReference>
<dbReference type="GO" id="GO:0046872">
    <property type="term" value="F:metal ion binding"/>
    <property type="evidence" value="ECO:0007669"/>
    <property type="project" value="UniProtKB-KW"/>
</dbReference>
<gene>
    <name evidence="9" type="ordered locus">MGMSRv2__3458</name>
</gene>
<comment type="similarity">
    <text evidence="2">Belongs to the zinc-containing alcohol dehydrogenase family.</text>
</comment>
<name>V6F844_MAGGM</name>
<proteinExistence type="inferred from homology"/>
<evidence type="ECO:0000256" key="5">
    <source>
        <dbReference type="ARBA" id="ARBA00023002"/>
    </source>
</evidence>
<evidence type="ECO:0000256" key="2">
    <source>
        <dbReference type="ARBA" id="ARBA00008072"/>
    </source>
</evidence>
<feature type="domain" description="Gfo/Idh/MocA-like oxidoreductase N-terminal" evidence="7">
    <location>
        <begin position="401"/>
        <end position="517"/>
    </location>
</feature>
<dbReference type="InterPro" id="IPR055170">
    <property type="entry name" value="GFO_IDH_MocA-like_dom"/>
</dbReference>
<keyword evidence="5" id="KW-0560">Oxidoreductase</keyword>
<dbReference type="SUPFAM" id="SSF55347">
    <property type="entry name" value="Glyceraldehyde-3-phosphate dehydrogenase-like, C-terminal domain"/>
    <property type="match status" value="1"/>
</dbReference>
<dbReference type="SUPFAM" id="SSF50129">
    <property type="entry name" value="GroES-like"/>
    <property type="match status" value="1"/>
</dbReference>
<reference evidence="9 10" key="1">
    <citation type="journal article" date="2014" name="Genome Announc.">
        <title>Complete genome sequence of Magnetospirillum gryphiswaldense MSR-1.</title>
        <authorList>
            <person name="Wang X."/>
            <person name="Wang Q."/>
            <person name="Zhang W."/>
            <person name="Wang Y."/>
            <person name="Li L."/>
            <person name="Wen T."/>
            <person name="Zhang T."/>
            <person name="Zhang Y."/>
            <person name="Xu J."/>
            <person name="Hu J."/>
            <person name="Li S."/>
            <person name="Liu L."/>
            <person name="Liu J."/>
            <person name="Jiang W."/>
            <person name="Tian J."/>
            <person name="Li Y."/>
            <person name="Schuler D."/>
            <person name="Wang L."/>
            <person name="Li J."/>
        </authorList>
    </citation>
    <scope>NUCLEOTIDE SEQUENCE [LARGE SCALE GENOMIC DNA]</scope>
    <source>
        <strain evidence="10">DSM 6361 / JCM 21280 / NBRC 15271 / MSR-1</strain>
    </source>
</reference>
<dbReference type="PANTHER" id="PTHR43350:SF19">
    <property type="entry name" value="D-GULOSIDE 3-DEHYDROGENASE"/>
    <property type="match status" value="1"/>
</dbReference>
<dbReference type="InterPro" id="IPR011032">
    <property type="entry name" value="GroES-like_sf"/>
</dbReference>